<dbReference type="InterPro" id="IPR018503">
    <property type="entry name" value="Tetraspanin_CS"/>
</dbReference>
<feature type="transmembrane region" description="Helical" evidence="6">
    <location>
        <begin position="205"/>
        <end position="231"/>
    </location>
</feature>
<dbReference type="CTD" id="20249174"/>
<dbReference type="PROSITE" id="PS00421">
    <property type="entry name" value="TM4_1"/>
    <property type="match status" value="1"/>
</dbReference>
<evidence type="ECO:0000256" key="4">
    <source>
        <dbReference type="ARBA" id="ARBA00022989"/>
    </source>
</evidence>
<dbReference type="OMA" id="ACKENKC"/>
<reference evidence="7 8" key="1">
    <citation type="journal article" date="2013" name="Nature">
        <title>Insights into bilaterian evolution from three spiralian genomes.</title>
        <authorList>
            <person name="Simakov O."/>
            <person name="Marletaz F."/>
            <person name="Cho S.J."/>
            <person name="Edsinger-Gonzales E."/>
            <person name="Havlak P."/>
            <person name="Hellsten U."/>
            <person name="Kuo D.H."/>
            <person name="Larsson T."/>
            <person name="Lv J."/>
            <person name="Arendt D."/>
            <person name="Savage R."/>
            <person name="Osoegawa K."/>
            <person name="de Jong P."/>
            <person name="Grimwood J."/>
            <person name="Chapman J.A."/>
            <person name="Shapiro H."/>
            <person name="Aerts A."/>
            <person name="Otillar R.P."/>
            <person name="Terry A.Y."/>
            <person name="Boore J.L."/>
            <person name="Grigoriev I.V."/>
            <person name="Lindberg D.R."/>
            <person name="Seaver E.C."/>
            <person name="Weisblat D.A."/>
            <person name="Putnam N.H."/>
            <person name="Rokhsar D.S."/>
        </authorList>
    </citation>
    <scope>NUCLEOTIDE SEQUENCE [LARGE SCALE GENOMIC DNA]</scope>
</reference>
<dbReference type="GeneID" id="20249174"/>
<keyword evidence="3 6" id="KW-0812">Transmembrane</keyword>
<dbReference type="Proteomes" id="UP000030746">
    <property type="component" value="Unassembled WGS sequence"/>
</dbReference>
<feature type="transmembrane region" description="Helical" evidence="6">
    <location>
        <begin position="83"/>
        <end position="107"/>
    </location>
</feature>
<evidence type="ECO:0000256" key="3">
    <source>
        <dbReference type="ARBA" id="ARBA00022692"/>
    </source>
</evidence>
<feature type="transmembrane region" description="Helical" evidence="6">
    <location>
        <begin position="55"/>
        <end position="76"/>
    </location>
</feature>
<evidence type="ECO:0000313" key="7">
    <source>
        <dbReference type="EMBL" id="ESO92438.1"/>
    </source>
</evidence>
<gene>
    <name evidence="7" type="ORF">LOTGIDRAFT_233185</name>
</gene>
<evidence type="ECO:0000313" key="8">
    <source>
        <dbReference type="Proteomes" id="UP000030746"/>
    </source>
</evidence>
<dbReference type="HOGENOM" id="CLU_055524_5_2_1"/>
<dbReference type="GO" id="GO:0005886">
    <property type="term" value="C:plasma membrane"/>
    <property type="evidence" value="ECO:0007669"/>
    <property type="project" value="TreeGrafter"/>
</dbReference>
<dbReference type="PANTHER" id="PTHR19282">
    <property type="entry name" value="TETRASPANIN"/>
    <property type="match status" value="1"/>
</dbReference>
<keyword evidence="5 6" id="KW-0472">Membrane</keyword>
<dbReference type="InterPro" id="IPR018499">
    <property type="entry name" value="Tetraspanin/Peripherin"/>
</dbReference>
<comment type="subcellular location">
    <subcellularLocation>
        <location evidence="1 6">Membrane</location>
        <topology evidence="1 6">Multi-pass membrane protein</topology>
    </subcellularLocation>
</comment>
<dbReference type="PIRSF" id="PIRSF002419">
    <property type="entry name" value="Tetraspanin"/>
    <property type="match status" value="1"/>
</dbReference>
<dbReference type="KEGG" id="lgi:LOTGIDRAFT_233185"/>
<dbReference type="EMBL" id="KB202094">
    <property type="protein sequence ID" value="ESO92438.1"/>
    <property type="molecule type" value="Genomic_DNA"/>
</dbReference>
<dbReference type="SUPFAM" id="SSF48652">
    <property type="entry name" value="Tetraspanin"/>
    <property type="match status" value="1"/>
</dbReference>
<dbReference type="Pfam" id="PF00335">
    <property type="entry name" value="Tetraspanin"/>
    <property type="match status" value="1"/>
</dbReference>
<dbReference type="OrthoDB" id="9993879at2759"/>
<accession>V3ZM55</accession>
<dbReference type="AlphaFoldDB" id="V3ZM55"/>
<feature type="transmembrane region" description="Helical" evidence="6">
    <location>
        <begin position="12"/>
        <end position="35"/>
    </location>
</feature>
<dbReference type="PANTHER" id="PTHR19282:SF544">
    <property type="entry name" value="TETRASPANIN"/>
    <property type="match status" value="1"/>
</dbReference>
<evidence type="ECO:0000256" key="6">
    <source>
        <dbReference type="RuleBase" id="RU361218"/>
    </source>
</evidence>
<evidence type="ECO:0000256" key="1">
    <source>
        <dbReference type="ARBA" id="ARBA00004141"/>
    </source>
</evidence>
<name>V3ZM55_LOTGI</name>
<evidence type="ECO:0000256" key="2">
    <source>
        <dbReference type="ARBA" id="ARBA00006840"/>
    </source>
</evidence>
<comment type="similarity">
    <text evidence="2 6">Belongs to the tetraspanin (TM4SF) family.</text>
</comment>
<keyword evidence="4 6" id="KW-1133">Transmembrane helix</keyword>
<dbReference type="RefSeq" id="XP_009056992.1">
    <property type="nucleotide sequence ID" value="XM_009058744.1"/>
</dbReference>
<protein>
    <recommendedName>
        <fullName evidence="6">Tetraspanin</fullName>
    </recommendedName>
</protein>
<sequence>MASGCTVTSKICLILVGLIFWGAAAGLCFVGSWVYSTYSHYDEIAEASLTLVPAAIIVTVGVFMFIIGLIGCIAACKESKCILAVFFSLILLVFLAEVTAGVTGYLYRKDVKRTVSDGLHNSINRYNETIQKDQVDYVQQELKCCGVNNASDWLTSAYWGHEHKNIVPTSCCSNNNCTGSLVPRDPLVFKEGCLPLVEDKFNSNLVYIASFAVAFAVIQILGLISACILLCRSQEVRYEALNSAERNGLRV</sequence>
<evidence type="ECO:0000256" key="5">
    <source>
        <dbReference type="ARBA" id="ARBA00023136"/>
    </source>
</evidence>
<proteinExistence type="inferred from homology"/>
<keyword evidence="8" id="KW-1185">Reference proteome</keyword>
<dbReference type="STRING" id="225164.V3ZM55"/>
<organism evidence="7 8">
    <name type="scientific">Lottia gigantea</name>
    <name type="common">Giant owl limpet</name>
    <dbReference type="NCBI Taxonomy" id="225164"/>
    <lineage>
        <taxon>Eukaryota</taxon>
        <taxon>Metazoa</taxon>
        <taxon>Spiralia</taxon>
        <taxon>Lophotrochozoa</taxon>
        <taxon>Mollusca</taxon>
        <taxon>Gastropoda</taxon>
        <taxon>Patellogastropoda</taxon>
        <taxon>Lottioidea</taxon>
        <taxon>Lottiidae</taxon>
        <taxon>Lottia</taxon>
    </lineage>
</organism>
<dbReference type="Gene3D" id="1.10.1450.10">
    <property type="entry name" value="Tetraspanin"/>
    <property type="match status" value="1"/>
</dbReference>
<dbReference type="InterPro" id="IPR000301">
    <property type="entry name" value="Tetraspanin_animals"/>
</dbReference>
<dbReference type="PRINTS" id="PR00259">
    <property type="entry name" value="TMFOUR"/>
</dbReference>
<dbReference type="InterPro" id="IPR008952">
    <property type="entry name" value="Tetraspanin_EC2_sf"/>
</dbReference>